<sequence length="80" mass="9290">MIFGPFIFSVMILNLMQMLKITCFVFCFCCFNVNFDHLVHFFLLILISCNLLAAQAFSRTCYMIFLSLNACKTCMSHKII</sequence>
<keyword evidence="1" id="KW-1133">Transmembrane helix</keyword>
<dbReference type="Proteomes" id="UP000009182">
    <property type="component" value="Chromosome"/>
</dbReference>
<accession>A0A454A0V2</accession>
<evidence type="ECO:0000313" key="2">
    <source>
        <dbReference type="EMBL" id="ABG68072.1"/>
    </source>
</evidence>
<name>A0A454A0V2_ECOL5</name>
<dbReference type="EMBL" id="CP000247">
    <property type="protein sequence ID" value="ABG68072.1"/>
    <property type="molecule type" value="Genomic_DNA"/>
</dbReference>
<reference evidence="2 3" key="1">
    <citation type="journal article" date="2006" name="Mol. Microbiol.">
        <title>Role of pathogenicity island-associated integrases in the genome plasticity of uropathogenic Escherichia coli strain 536.</title>
        <authorList>
            <person name="Hochhut B."/>
            <person name="Wilde C."/>
            <person name="Balling G."/>
            <person name="Middendorf B."/>
            <person name="Dobrindt U."/>
            <person name="Brzuszkiewicz E."/>
            <person name="Gottschalk G."/>
            <person name="Carniel E."/>
            <person name="Hacker J."/>
        </authorList>
    </citation>
    <scope>NUCLEOTIDE SEQUENCE [LARGE SCALE GENOMIC DNA]</scope>
    <source>
        <strain evidence="3">536 / UPEC</strain>
    </source>
</reference>
<feature type="transmembrane region" description="Helical" evidence="1">
    <location>
        <begin position="38"/>
        <end position="57"/>
    </location>
</feature>
<dbReference type="AlphaFoldDB" id="A0A454A0V2"/>
<dbReference type="KEGG" id="ecp:ECP_0030"/>
<gene>
    <name evidence="2" type="ordered locus">ECP_0030</name>
</gene>
<organism evidence="2 3">
    <name type="scientific">Escherichia coli O6:K15:H31 (strain 536 / UPEC)</name>
    <dbReference type="NCBI Taxonomy" id="362663"/>
    <lineage>
        <taxon>Bacteria</taxon>
        <taxon>Pseudomonadati</taxon>
        <taxon>Pseudomonadota</taxon>
        <taxon>Gammaproteobacteria</taxon>
        <taxon>Enterobacterales</taxon>
        <taxon>Enterobacteriaceae</taxon>
        <taxon>Escherichia</taxon>
    </lineage>
</organism>
<protein>
    <submittedName>
        <fullName evidence="2">Uncharacterized protein</fullName>
    </submittedName>
</protein>
<keyword evidence="1" id="KW-0472">Membrane</keyword>
<evidence type="ECO:0000256" key="1">
    <source>
        <dbReference type="SAM" id="Phobius"/>
    </source>
</evidence>
<evidence type="ECO:0000313" key="3">
    <source>
        <dbReference type="Proteomes" id="UP000009182"/>
    </source>
</evidence>
<feature type="transmembrane region" description="Helical" evidence="1">
    <location>
        <begin position="6"/>
        <end position="31"/>
    </location>
</feature>
<proteinExistence type="predicted"/>
<keyword evidence="1" id="KW-0812">Transmembrane</keyword>